<dbReference type="Pfam" id="PF01867">
    <property type="entry name" value="Cas_Cas1"/>
    <property type="match status" value="1"/>
</dbReference>
<organism evidence="11 12">
    <name type="scientific">Aliarcobacter thereius</name>
    <dbReference type="NCBI Taxonomy" id="544718"/>
    <lineage>
        <taxon>Bacteria</taxon>
        <taxon>Pseudomonadati</taxon>
        <taxon>Campylobacterota</taxon>
        <taxon>Epsilonproteobacteria</taxon>
        <taxon>Campylobacterales</taxon>
        <taxon>Arcobacteraceae</taxon>
        <taxon>Aliarcobacter</taxon>
    </lineage>
</organism>
<dbReference type="EC" id="3.1.-.-" evidence="10"/>
<dbReference type="AlphaFoldDB" id="A0A5R9H4K9"/>
<keyword evidence="7 10" id="KW-0238">DNA-binding</keyword>
<comment type="function">
    <text evidence="10">CRISPR (clustered regularly interspaced short palindromic repeat), is an adaptive immune system that provides protection against mobile genetic elements (viruses, transposable elements and conjugative plasmids). CRISPR clusters contain spacers, sequences complementary to antecedent mobile elements, and target invading nucleic acids. CRISPR clusters are transcribed and processed into CRISPR RNA (crRNA). Acts as a dsDNA endonuclease. Involved in the integration of spacer DNA into the CRISPR cassette.</text>
</comment>
<dbReference type="GO" id="GO:0051607">
    <property type="term" value="P:defense response to virus"/>
    <property type="evidence" value="ECO:0007669"/>
    <property type="project" value="UniProtKB-UniRule"/>
</dbReference>
<dbReference type="InterPro" id="IPR042211">
    <property type="entry name" value="CRISPR-assoc_Cas1_N"/>
</dbReference>
<gene>
    <name evidence="10 11" type="primary">cas1</name>
    <name evidence="11" type="ORF">FE246_08615</name>
</gene>
<protein>
    <recommendedName>
        <fullName evidence="10">CRISPR-associated endonuclease Cas1</fullName>
        <ecNumber evidence="10">3.1.-.-</ecNumber>
    </recommendedName>
</protein>
<name>A0A5R9H4K9_9BACT</name>
<dbReference type="InterPro" id="IPR002729">
    <property type="entry name" value="CRISPR-assoc_Cas1"/>
</dbReference>
<evidence type="ECO:0000256" key="6">
    <source>
        <dbReference type="ARBA" id="ARBA00023118"/>
    </source>
</evidence>
<keyword evidence="4 10" id="KW-0378">Hydrolase</keyword>
<sequence length="332" mass="38109">MTKHIYIDEFGTFLGKTSARLTISQNGKTLKEIALNRISTINILKSGISLSSDLIEACSLRGIKIFFLDFRNIAHTSLSSTASHAVANTRRAQFLTIESDYKKEIARALIIGKLKNQRATLQYFYKYHKKLDNIPKKLESAISSLKEILDSLKTLELKNRPDWLNILMGKEGSAANIYFGAISNDLLNEFEFKNRQGRGANDIINSALNYGYAILTSYVWQSIINSGLEPYAGVLHTNRPGKPSLVLDIMEEYRAWVVDRNIIKIKSSLKDRKFLDTVIKKRIIEEINKTISKKYLYNKKNLSLQSIMQRQVYKIVGSFMQQTHYKSYIFKW</sequence>
<keyword evidence="5 10" id="KW-0460">Magnesium</keyword>
<keyword evidence="3 10" id="KW-0255">Endonuclease</keyword>
<evidence type="ECO:0000256" key="1">
    <source>
        <dbReference type="ARBA" id="ARBA00022722"/>
    </source>
</evidence>
<proteinExistence type="inferred from homology"/>
<dbReference type="GO" id="GO:0003677">
    <property type="term" value="F:DNA binding"/>
    <property type="evidence" value="ECO:0007669"/>
    <property type="project" value="UniProtKB-KW"/>
</dbReference>
<dbReference type="GO" id="GO:0016787">
    <property type="term" value="F:hydrolase activity"/>
    <property type="evidence" value="ECO:0007669"/>
    <property type="project" value="UniProtKB-KW"/>
</dbReference>
<evidence type="ECO:0000256" key="7">
    <source>
        <dbReference type="ARBA" id="ARBA00023125"/>
    </source>
</evidence>
<dbReference type="PANTHER" id="PTHR34353">
    <property type="entry name" value="CRISPR-ASSOCIATED ENDONUCLEASE CAS1 1"/>
    <property type="match status" value="1"/>
</dbReference>
<comment type="caution">
    <text evidence="11">The sequence shown here is derived from an EMBL/GenBank/DDBJ whole genome shotgun (WGS) entry which is preliminary data.</text>
</comment>
<dbReference type="Gene3D" id="1.20.120.920">
    <property type="entry name" value="CRISPR-associated endonuclease Cas1, C-terminal domain"/>
    <property type="match status" value="1"/>
</dbReference>
<evidence type="ECO:0000256" key="9">
    <source>
        <dbReference type="ARBA" id="ARBA00038592"/>
    </source>
</evidence>
<dbReference type="NCBIfam" id="TIGR00287">
    <property type="entry name" value="cas1"/>
    <property type="match status" value="1"/>
</dbReference>
<evidence type="ECO:0000256" key="4">
    <source>
        <dbReference type="ARBA" id="ARBA00022801"/>
    </source>
</evidence>
<feature type="binding site" evidence="10">
    <location>
        <position position="236"/>
    </location>
    <ligand>
        <name>Mn(2+)</name>
        <dbReference type="ChEBI" id="CHEBI:29035"/>
    </ligand>
</feature>
<comment type="subunit">
    <text evidence="9 10">Homodimer, forms a heterotetramer with a Cas2 homodimer.</text>
</comment>
<dbReference type="RefSeq" id="WP_138143046.1">
    <property type="nucleotide sequence ID" value="NZ_VBUF01000005.1"/>
</dbReference>
<dbReference type="HAMAP" id="MF_01470">
    <property type="entry name" value="Cas1"/>
    <property type="match status" value="1"/>
</dbReference>
<dbReference type="GO" id="GO:0046872">
    <property type="term" value="F:metal ion binding"/>
    <property type="evidence" value="ECO:0007669"/>
    <property type="project" value="UniProtKB-UniRule"/>
</dbReference>
<feature type="binding site" evidence="10">
    <location>
        <position position="171"/>
    </location>
    <ligand>
        <name>Mn(2+)</name>
        <dbReference type="ChEBI" id="CHEBI:29035"/>
    </ligand>
</feature>
<keyword evidence="1 10" id="KW-0540">Nuclease</keyword>
<evidence type="ECO:0000256" key="5">
    <source>
        <dbReference type="ARBA" id="ARBA00022842"/>
    </source>
</evidence>
<evidence type="ECO:0000313" key="11">
    <source>
        <dbReference type="EMBL" id="TLS71018.1"/>
    </source>
</evidence>
<feature type="binding site" evidence="10">
    <location>
        <position position="251"/>
    </location>
    <ligand>
        <name>Mn(2+)</name>
        <dbReference type="ChEBI" id="CHEBI:29035"/>
    </ligand>
</feature>
<dbReference type="GO" id="GO:0043571">
    <property type="term" value="P:maintenance of CRISPR repeat elements"/>
    <property type="evidence" value="ECO:0007669"/>
    <property type="project" value="UniProtKB-UniRule"/>
</dbReference>
<evidence type="ECO:0000256" key="3">
    <source>
        <dbReference type="ARBA" id="ARBA00022759"/>
    </source>
</evidence>
<comment type="cofactor">
    <cofactor evidence="10">
        <name>Mg(2+)</name>
        <dbReference type="ChEBI" id="CHEBI:18420"/>
    </cofactor>
    <cofactor evidence="10">
        <name>Mn(2+)</name>
        <dbReference type="ChEBI" id="CHEBI:29035"/>
    </cofactor>
</comment>
<evidence type="ECO:0000256" key="10">
    <source>
        <dbReference type="HAMAP-Rule" id="MF_01470"/>
    </source>
</evidence>
<keyword evidence="8 10" id="KW-0464">Manganese</keyword>
<dbReference type="EMBL" id="VBUF01000005">
    <property type="protein sequence ID" value="TLS71018.1"/>
    <property type="molecule type" value="Genomic_DNA"/>
</dbReference>
<keyword evidence="2 10" id="KW-0479">Metal-binding</keyword>
<dbReference type="CDD" id="cd09634">
    <property type="entry name" value="Cas1_I-II-III"/>
    <property type="match status" value="1"/>
</dbReference>
<comment type="similarity">
    <text evidence="10">Belongs to the CRISPR-associated endonuclease Cas1 family.</text>
</comment>
<dbReference type="InterPro" id="IPR042206">
    <property type="entry name" value="CRISPR-assoc_Cas1_C"/>
</dbReference>
<keyword evidence="6 10" id="KW-0051">Antiviral defense</keyword>
<dbReference type="PANTHER" id="PTHR34353:SF2">
    <property type="entry name" value="CRISPR-ASSOCIATED ENDONUCLEASE CAS1 1"/>
    <property type="match status" value="1"/>
</dbReference>
<evidence type="ECO:0000313" key="12">
    <source>
        <dbReference type="Proteomes" id="UP000308001"/>
    </source>
</evidence>
<evidence type="ECO:0000256" key="8">
    <source>
        <dbReference type="ARBA" id="ARBA00023211"/>
    </source>
</evidence>
<dbReference type="InterPro" id="IPR050646">
    <property type="entry name" value="Cas1"/>
</dbReference>
<dbReference type="GO" id="GO:0004519">
    <property type="term" value="F:endonuclease activity"/>
    <property type="evidence" value="ECO:0007669"/>
    <property type="project" value="UniProtKB-UniRule"/>
</dbReference>
<reference evidence="11 12" key="1">
    <citation type="submission" date="2019-05" db="EMBL/GenBank/DDBJ databases">
        <title>Arcobacter cibarius and Arcobacter thereius providing challenges in identification an antibiotic susceptibility and Quinolone resistance.</title>
        <authorList>
            <person name="Busch A."/>
            <person name="Hanel I."/>
            <person name="Hotzel H."/>
            <person name="Tomaso H."/>
        </authorList>
    </citation>
    <scope>NUCLEOTIDE SEQUENCE [LARGE SCALE GENOMIC DNA]</scope>
    <source>
        <strain evidence="11 12">17CS1191_2</strain>
    </source>
</reference>
<evidence type="ECO:0000256" key="2">
    <source>
        <dbReference type="ARBA" id="ARBA00022723"/>
    </source>
</evidence>
<dbReference type="Proteomes" id="UP000308001">
    <property type="component" value="Unassembled WGS sequence"/>
</dbReference>
<dbReference type="Gene3D" id="3.100.10.20">
    <property type="entry name" value="CRISPR-associated endonuclease Cas1, N-terminal domain"/>
    <property type="match status" value="1"/>
</dbReference>
<accession>A0A5R9H4K9</accession>